<reference evidence="1" key="1">
    <citation type="submission" date="2020-11" db="EMBL/GenBank/DDBJ databases">
        <authorList>
            <person name="Whitehead M."/>
        </authorList>
    </citation>
    <scope>NUCLEOTIDE SEQUENCE</scope>
    <source>
        <strain evidence="1">EGII</strain>
    </source>
</reference>
<organism evidence="1 2">
    <name type="scientific">Ceratitis capitata</name>
    <name type="common">Mediterranean fruit fly</name>
    <name type="synonym">Tephritis capitata</name>
    <dbReference type="NCBI Taxonomy" id="7213"/>
    <lineage>
        <taxon>Eukaryota</taxon>
        <taxon>Metazoa</taxon>
        <taxon>Ecdysozoa</taxon>
        <taxon>Arthropoda</taxon>
        <taxon>Hexapoda</taxon>
        <taxon>Insecta</taxon>
        <taxon>Pterygota</taxon>
        <taxon>Neoptera</taxon>
        <taxon>Endopterygota</taxon>
        <taxon>Diptera</taxon>
        <taxon>Brachycera</taxon>
        <taxon>Muscomorpha</taxon>
        <taxon>Tephritoidea</taxon>
        <taxon>Tephritidae</taxon>
        <taxon>Ceratitis</taxon>
        <taxon>Ceratitis</taxon>
    </lineage>
</organism>
<evidence type="ECO:0000313" key="1">
    <source>
        <dbReference type="EMBL" id="CAD6996739.1"/>
    </source>
</evidence>
<keyword evidence="2" id="KW-1185">Reference proteome</keyword>
<dbReference type="EMBL" id="CAJHJT010000012">
    <property type="protein sequence ID" value="CAD6996739.1"/>
    <property type="molecule type" value="Genomic_DNA"/>
</dbReference>
<gene>
    <name evidence="1" type="ORF">CCAP1982_LOCUS5419</name>
</gene>
<dbReference type="Proteomes" id="UP000606786">
    <property type="component" value="Unassembled WGS sequence"/>
</dbReference>
<comment type="caution">
    <text evidence="1">The sequence shown here is derived from an EMBL/GenBank/DDBJ whole genome shotgun (WGS) entry which is preliminary data.</text>
</comment>
<proteinExistence type="predicted"/>
<dbReference type="AlphaFoldDB" id="A0A811UCV4"/>
<accession>A0A811UCV4</accession>
<sequence>MQRATKLLVIKSECHIPLISTQVVSSRQTMPPKIMILPADSKQSVIFRADSAEDLKTPMKLMIIPSCILDTSKTVKSGVIQLVVY</sequence>
<protein>
    <submittedName>
        <fullName evidence="1">(Mediterranean fruit fly) hypothetical protein</fullName>
    </submittedName>
</protein>
<evidence type="ECO:0000313" key="2">
    <source>
        <dbReference type="Proteomes" id="UP000606786"/>
    </source>
</evidence>
<name>A0A811UCV4_CERCA</name>